<feature type="domain" description="BHLH" evidence="4">
    <location>
        <begin position="729"/>
        <end position="778"/>
    </location>
</feature>
<sequence>MSLQKTLKNLCSKSGWCYAVFWKLKRRSRMVLTWEDGYYEFQSAAIGGNLSCLESGGNLLAQGGALHDTSYGQIGLAVAKMSYCVYFMGEGIIGHVAFTGKHQWVFSGGDTSSLGTTHRNAIPNQCMLEKYPSSWEVQFAAGIKTIAIIAVPQGVVQLGSTQAIMESTEWVDHVKSTFGALQSSQAGLVQLEGQGGNLTRSPLETTSGYLPTRLCKADISQPSTQGTVDIPNVGLQSLVYGLNGRFCASAQSNSQRPLAWIESPESLQGLPPKSEILHGFDIEMGSKDLRPSEFDSSVQKSETLPAASGLVSSSNQQGFLPFEGVRQGFLHGDIKSIGSRNGLEEFPSLDAFGRVSGPCADTDVLTSFHQQSNKNGILAHGSILDSGNLIPLIPMSDNSMQQVKGTGSFGVYPSADLMITSDSSGLLSNMGNVAACSQSSLGGKSCGNQEVLIDSVAGGMSHKTFPDEVSSKPCSAGPVSLPEGTGDKSLLPGGWDSFETYLASVAQGQSSNWDCSLGIGDELSQALGPCFHQNRSKREKPSVIDQDIVAANQHTSGRTCTLPQRSAGEVMPLWGSNFVKSEPLFSESKSESLLDAVVASASSSHLSISTAADDSFSCRTFSRSDAEFSASTILKTTPIKHAGSLPSQDCMSQSIVHAGPVGCEAAASSQALNKVLCDPLGFNMSTTCPPLKTILSSWTEDMQSMRSESTQASQLKKPDDPAKATRKRARPGESTRPRPKDRQQIQDRVRELREIVPNGSKCSIDALLEKTIKHMLFLQNVTLHADNLKKNGELKDDVESGASWALELGGEETGHPPILVKNLNQPRQLLVVMFCEEKGHFLEIADVIRSLGLTILKGVMETRADKIWARFVVEANRDVRRLDIMMSLTRLLHVNNNSTSSMTIGSQTAPLRSQPVLDCSSSSQTQTQTFSTFLHPSPLHA</sequence>
<comment type="caution">
    <text evidence="5">The sequence shown here is derived from an EMBL/GenBank/DDBJ whole genome shotgun (WGS) entry which is preliminary data.</text>
</comment>
<name>A0A9D4U0R6_ADICA</name>
<evidence type="ECO:0000256" key="1">
    <source>
        <dbReference type="ARBA" id="ARBA00023015"/>
    </source>
</evidence>
<dbReference type="AlphaFoldDB" id="A0A9D4U0R6"/>
<dbReference type="GO" id="GO:0003700">
    <property type="term" value="F:DNA-binding transcription factor activity"/>
    <property type="evidence" value="ECO:0007669"/>
    <property type="project" value="InterPro"/>
</dbReference>
<dbReference type="Pfam" id="PF14215">
    <property type="entry name" value="bHLH-MYC_N"/>
    <property type="match status" value="1"/>
</dbReference>
<evidence type="ECO:0000256" key="3">
    <source>
        <dbReference type="SAM" id="MobiDB-lite"/>
    </source>
</evidence>
<dbReference type="PROSITE" id="PS50888">
    <property type="entry name" value="BHLH"/>
    <property type="match status" value="1"/>
</dbReference>
<dbReference type="OrthoDB" id="1883654at2759"/>
<accession>A0A9D4U0R6</accession>
<dbReference type="Pfam" id="PF23176">
    <property type="entry name" value="bHLH_LHW"/>
    <property type="match status" value="1"/>
</dbReference>
<organism evidence="5 7">
    <name type="scientific">Adiantum capillus-veneris</name>
    <name type="common">Maidenhair fern</name>
    <dbReference type="NCBI Taxonomy" id="13818"/>
    <lineage>
        <taxon>Eukaryota</taxon>
        <taxon>Viridiplantae</taxon>
        <taxon>Streptophyta</taxon>
        <taxon>Embryophyta</taxon>
        <taxon>Tracheophyta</taxon>
        <taxon>Polypodiopsida</taxon>
        <taxon>Polypodiidae</taxon>
        <taxon>Polypodiales</taxon>
        <taxon>Pteridineae</taxon>
        <taxon>Pteridaceae</taxon>
        <taxon>Vittarioideae</taxon>
        <taxon>Adiantum</taxon>
    </lineage>
</organism>
<dbReference type="PANTHER" id="PTHR46196">
    <property type="entry name" value="TRANSCRIPTION FACTOR BHLH155-LIKE ISOFORM X1-RELATED"/>
    <property type="match status" value="1"/>
</dbReference>
<dbReference type="EMBL" id="JABFUD020000025">
    <property type="protein sequence ID" value="KAI5059653.1"/>
    <property type="molecule type" value="Genomic_DNA"/>
</dbReference>
<dbReference type="PANTHER" id="PTHR46196:SF3">
    <property type="entry name" value="TRANSCRIPTION FACTOR LHW-LIKE ISOFORM X1"/>
    <property type="match status" value="1"/>
</dbReference>
<feature type="compositionally biased region" description="Basic and acidic residues" evidence="3">
    <location>
        <begin position="730"/>
        <end position="746"/>
    </location>
</feature>
<keyword evidence="2" id="KW-0804">Transcription</keyword>
<gene>
    <name evidence="5" type="ORF">GOP47_0025281</name>
    <name evidence="6" type="ORF">GOP47_0025972</name>
</gene>
<dbReference type="EMBL" id="JABFUD020000025">
    <property type="protein sequence ID" value="KAI5058962.1"/>
    <property type="molecule type" value="Genomic_DNA"/>
</dbReference>
<evidence type="ECO:0000313" key="7">
    <source>
        <dbReference type="Proteomes" id="UP000886520"/>
    </source>
</evidence>
<dbReference type="Proteomes" id="UP000886520">
    <property type="component" value="Chromosome 25"/>
</dbReference>
<dbReference type="GO" id="GO:0046983">
    <property type="term" value="F:protein dimerization activity"/>
    <property type="evidence" value="ECO:0007669"/>
    <property type="project" value="InterPro"/>
</dbReference>
<reference evidence="5" key="1">
    <citation type="submission" date="2021-01" db="EMBL/GenBank/DDBJ databases">
        <title>Adiantum capillus-veneris genome.</title>
        <authorList>
            <person name="Fang Y."/>
            <person name="Liao Q."/>
        </authorList>
    </citation>
    <scope>NUCLEOTIDE SEQUENCE</scope>
    <source>
        <strain evidence="5">H3</strain>
        <tissue evidence="5">Leaf</tissue>
    </source>
</reference>
<proteinExistence type="predicted"/>
<evidence type="ECO:0000313" key="5">
    <source>
        <dbReference type="EMBL" id="KAI5058962.1"/>
    </source>
</evidence>
<keyword evidence="1" id="KW-0805">Transcription regulation</keyword>
<evidence type="ECO:0000259" key="4">
    <source>
        <dbReference type="PROSITE" id="PS50888"/>
    </source>
</evidence>
<dbReference type="InterPro" id="IPR025610">
    <property type="entry name" value="MYC/MYB_N"/>
</dbReference>
<dbReference type="InterPro" id="IPR043561">
    <property type="entry name" value="LHW-like"/>
</dbReference>
<dbReference type="InterPro" id="IPR011598">
    <property type="entry name" value="bHLH_dom"/>
</dbReference>
<keyword evidence="7" id="KW-1185">Reference proteome</keyword>
<evidence type="ECO:0000256" key="2">
    <source>
        <dbReference type="ARBA" id="ARBA00023163"/>
    </source>
</evidence>
<protein>
    <recommendedName>
        <fullName evidence="4">BHLH domain-containing protein</fullName>
    </recommendedName>
</protein>
<feature type="region of interest" description="Disordered" evidence="3">
    <location>
        <begin position="702"/>
        <end position="746"/>
    </location>
</feature>
<evidence type="ECO:0000313" key="6">
    <source>
        <dbReference type="EMBL" id="KAI5059653.1"/>
    </source>
</evidence>
<feature type="compositionally biased region" description="Polar residues" evidence="3">
    <location>
        <begin position="702"/>
        <end position="714"/>
    </location>
</feature>